<gene>
    <name evidence="2" type="ORF">SPPG_04110</name>
</gene>
<keyword evidence="1" id="KW-0472">Membrane</keyword>
<dbReference type="Proteomes" id="UP000053201">
    <property type="component" value="Unassembled WGS sequence"/>
</dbReference>
<dbReference type="RefSeq" id="XP_016609056.1">
    <property type="nucleotide sequence ID" value="XM_016752357.1"/>
</dbReference>
<dbReference type="OrthoDB" id="2112531at2759"/>
<dbReference type="VEuPathDB" id="FungiDB:SPPG_04110"/>
<accession>A0A0L0HIT3</accession>
<organism evidence="2 3">
    <name type="scientific">Spizellomyces punctatus (strain DAOM BR117)</name>
    <dbReference type="NCBI Taxonomy" id="645134"/>
    <lineage>
        <taxon>Eukaryota</taxon>
        <taxon>Fungi</taxon>
        <taxon>Fungi incertae sedis</taxon>
        <taxon>Chytridiomycota</taxon>
        <taxon>Chytridiomycota incertae sedis</taxon>
        <taxon>Chytridiomycetes</taxon>
        <taxon>Spizellomycetales</taxon>
        <taxon>Spizellomycetaceae</taxon>
        <taxon>Spizellomyces</taxon>
    </lineage>
</organism>
<sequence length="211" mass="23919">MPGPRYSKDHVALRQAIEVARSLPYDPAGDWSIVAWDKSNGIITDANGFIRASFSYSRSFTPEILLDLLLQACHTHISTARSPYLCPYRPRTLGFLSSTSVPDGSIEIFADLLNELRLGIEVAPVWEEDRRVAAYQLEGRLQKGWWGTADPNEEAVWRDDLEREKALQKSRREERGCLQMLWTVLMLFPFVSFIATRLRLIANGSGNAVTY</sequence>
<protein>
    <submittedName>
        <fullName evidence="2">Uncharacterized protein</fullName>
    </submittedName>
</protein>
<keyword evidence="1" id="KW-0812">Transmembrane</keyword>
<evidence type="ECO:0000256" key="1">
    <source>
        <dbReference type="SAM" id="Phobius"/>
    </source>
</evidence>
<name>A0A0L0HIT3_SPIPD</name>
<evidence type="ECO:0000313" key="3">
    <source>
        <dbReference type="Proteomes" id="UP000053201"/>
    </source>
</evidence>
<proteinExistence type="predicted"/>
<dbReference type="AlphaFoldDB" id="A0A0L0HIT3"/>
<reference evidence="2 3" key="1">
    <citation type="submission" date="2009-08" db="EMBL/GenBank/DDBJ databases">
        <title>The Genome Sequence of Spizellomyces punctatus strain DAOM BR117.</title>
        <authorList>
            <consortium name="The Broad Institute Genome Sequencing Platform"/>
            <person name="Russ C."/>
            <person name="Cuomo C."/>
            <person name="Shea T."/>
            <person name="Young S.K."/>
            <person name="Zeng Q."/>
            <person name="Koehrsen M."/>
            <person name="Haas B."/>
            <person name="Borodovsky M."/>
            <person name="Guigo R."/>
            <person name="Alvarado L."/>
            <person name="Berlin A."/>
            <person name="Bochicchio J."/>
            <person name="Borenstein D."/>
            <person name="Chapman S."/>
            <person name="Chen Z."/>
            <person name="Engels R."/>
            <person name="Freedman E."/>
            <person name="Gellesch M."/>
            <person name="Goldberg J."/>
            <person name="Griggs A."/>
            <person name="Gujja S."/>
            <person name="Heiman D."/>
            <person name="Hepburn T."/>
            <person name="Howarth C."/>
            <person name="Jen D."/>
            <person name="Larson L."/>
            <person name="Lewis B."/>
            <person name="Mehta T."/>
            <person name="Park D."/>
            <person name="Pearson M."/>
            <person name="Roberts A."/>
            <person name="Saif S."/>
            <person name="Shenoy N."/>
            <person name="Sisk P."/>
            <person name="Stolte C."/>
            <person name="Sykes S."/>
            <person name="Thomson T."/>
            <person name="Walk T."/>
            <person name="White J."/>
            <person name="Yandava C."/>
            <person name="Burger G."/>
            <person name="Gray M.W."/>
            <person name="Holland P.W.H."/>
            <person name="King N."/>
            <person name="Lang F.B.F."/>
            <person name="Roger A.J."/>
            <person name="Ruiz-Trillo I."/>
            <person name="Lander E."/>
            <person name="Nusbaum C."/>
        </authorList>
    </citation>
    <scope>NUCLEOTIDE SEQUENCE [LARGE SCALE GENOMIC DNA]</scope>
    <source>
        <strain evidence="2 3">DAOM BR117</strain>
    </source>
</reference>
<evidence type="ECO:0000313" key="2">
    <source>
        <dbReference type="EMBL" id="KND01017.1"/>
    </source>
</evidence>
<dbReference type="InParanoid" id="A0A0L0HIT3"/>
<feature type="transmembrane region" description="Helical" evidence="1">
    <location>
        <begin position="177"/>
        <end position="195"/>
    </location>
</feature>
<dbReference type="EMBL" id="KQ257455">
    <property type="protein sequence ID" value="KND01017.1"/>
    <property type="molecule type" value="Genomic_DNA"/>
</dbReference>
<keyword evidence="1" id="KW-1133">Transmembrane helix</keyword>
<keyword evidence="3" id="KW-1185">Reference proteome</keyword>
<dbReference type="GeneID" id="27687579"/>